<protein>
    <recommendedName>
        <fullName evidence="5 9">Riboflavin synthase</fullName>
        <ecNumber evidence="4 9">2.5.1.9</ecNumber>
    </recommendedName>
</protein>
<dbReference type="InterPro" id="IPR023366">
    <property type="entry name" value="ATP_synth_asu-like_sf"/>
</dbReference>
<evidence type="ECO:0000256" key="6">
    <source>
        <dbReference type="ARBA" id="ARBA00022619"/>
    </source>
</evidence>
<evidence type="ECO:0000259" key="11">
    <source>
        <dbReference type="PROSITE" id="PS51177"/>
    </source>
</evidence>
<evidence type="ECO:0000256" key="1">
    <source>
        <dbReference type="ARBA" id="ARBA00000968"/>
    </source>
</evidence>
<comment type="pathway">
    <text evidence="3">Cofactor biosynthesis; riboflavin biosynthesis; riboflavin from 2-hydroxy-3-oxobutyl phosphate and 5-amino-6-(D-ribitylamino)uracil: step 2/2.</text>
</comment>
<dbReference type="Pfam" id="PF00677">
    <property type="entry name" value="Lum_binding"/>
    <property type="match status" value="2"/>
</dbReference>
<dbReference type="EC" id="2.5.1.9" evidence="4 9"/>
<dbReference type="PROSITE" id="PS51177">
    <property type="entry name" value="LUMAZINE_BIND"/>
    <property type="match status" value="2"/>
</dbReference>
<dbReference type="PANTHER" id="PTHR21098:SF12">
    <property type="entry name" value="RIBOFLAVIN SYNTHASE"/>
    <property type="match status" value="1"/>
</dbReference>
<dbReference type="PIRSF" id="PIRSF000498">
    <property type="entry name" value="Riboflavin_syn_A"/>
    <property type="match status" value="1"/>
</dbReference>
<dbReference type="SUPFAM" id="SSF63380">
    <property type="entry name" value="Riboflavin synthase domain-like"/>
    <property type="match status" value="2"/>
</dbReference>
<dbReference type="PANTHER" id="PTHR21098">
    <property type="entry name" value="RIBOFLAVIN SYNTHASE ALPHA CHAIN"/>
    <property type="match status" value="1"/>
</dbReference>
<evidence type="ECO:0000256" key="10">
    <source>
        <dbReference type="PROSITE-ProRule" id="PRU00524"/>
    </source>
</evidence>
<feature type="domain" description="Lumazine-binding" evidence="11">
    <location>
        <begin position="1"/>
        <end position="99"/>
    </location>
</feature>
<dbReference type="InterPro" id="IPR026017">
    <property type="entry name" value="Lumazine-bd_dom"/>
</dbReference>
<evidence type="ECO:0000256" key="8">
    <source>
        <dbReference type="ARBA" id="ARBA00022737"/>
    </source>
</evidence>
<feature type="repeat" description="Lumazine-binding" evidence="10">
    <location>
        <begin position="1"/>
        <end position="99"/>
    </location>
</feature>
<keyword evidence="7 12" id="KW-0808">Transferase</keyword>
<dbReference type="EMBL" id="JAGFNY010000028">
    <property type="protein sequence ID" value="MBW7570758.1"/>
    <property type="molecule type" value="Genomic_DNA"/>
</dbReference>
<comment type="catalytic activity">
    <reaction evidence="1">
        <text>2 6,7-dimethyl-8-(1-D-ribityl)lumazine + H(+) = 5-amino-6-(D-ribitylamino)uracil + riboflavin</text>
        <dbReference type="Rhea" id="RHEA:20772"/>
        <dbReference type="ChEBI" id="CHEBI:15378"/>
        <dbReference type="ChEBI" id="CHEBI:15934"/>
        <dbReference type="ChEBI" id="CHEBI:57986"/>
        <dbReference type="ChEBI" id="CHEBI:58201"/>
        <dbReference type="EC" id="2.5.1.9"/>
    </reaction>
</comment>
<organism evidence="12 13">
    <name type="scientific">Succinivibrio faecicola</name>
    <dbReference type="NCBI Taxonomy" id="2820300"/>
    <lineage>
        <taxon>Bacteria</taxon>
        <taxon>Pseudomonadati</taxon>
        <taxon>Pseudomonadota</taxon>
        <taxon>Gammaproteobacteria</taxon>
        <taxon>Aeromonadales</taxon>
        <taxon>Succinivibrionaceae</taxon>
        <taxon>Succinivibrio</taxon>
    </lineage>
</organism>
<dbReference type="InterPro" id="IPR017938">
    <property type="entry name" value="Riboflavin_synthase-like_b-brl"/>
</dbReference>
<dbReference type="Gene3D" id="2.40.30.20">
    <property type="match status" value="2"/>
</dbReference>
<feature type="domain" description="Lumazine-binding" evidence="11">
    <location>
        <begin position="100"/>
        <end position="196"/>
    </location>
</feature>
<keyword evidence="6" id="KW-0686">Riboflavin biosynthesis</keyword>
<evidence type="ECO:0000256" key="7">
    <source>
        <dbReference type="ARBA" id="ARBA00022679"/>
    </source>
</evidence>
<dbReference type="CDD" id="cd00402">
    <property type="entry name" value="Riboflavin_synthase_like"/>
    <property type="match status" value="1"/>
</dbReference>
<evidence type="ECO:0000256" key="2">
    <source>
        <dbReference type="ARBA" id="ARBA00002803"/>
    </source>
</evidence>
<evidence type="ECO:0000256" key="4">
    <source>
        <dbReference type="ARBA" id="ARBA00012827"/>
    </source>
</evidence>
<comment type="caution">
    <text evidence="12">The sequence shown here is derived from an EMBL/GenBank/DDBJ whole genome shotgun (WGS) entry which is preliminary data.</text>
</comment>
<accession>A0ABS7DHQ4</accession>
<evidence type="ECO:0000313" key="13">
    <source>
        <dbReference type="Proteomes" id="UP000731465"/>
    </source>
</evidence>
<dbReference type="NCBIfam" id="NF006767">
    <property type="entry name" value="PRK09289.1"/>
    <property type="match status" value="1"/>
</dbReference>
<evidence type="ECO:0000313" key="12">
    <source>
        <dbReference type="EMBL" id="MBW7570758.1"/>
    </source>
</evidence>
<proteinExistence type="predicted"/>
<feature type="repeat" description="Lumazine-binding" evidence="10">
    <location>
        <begin position="100"/>
        <end position="196"/>
    </location>
</feature>
<dbReference type="GO" id="GO:0004746">
    <property type="term" value="F:riboflavin synthase activity"/>
    <property type="evidence" value="ECO:0007669"/>
    <property type="project" value="UniProtKB-EC"/>
</dbReference>
<reference evidence="12 13" key="1">
    <citation type="submission" date="2021-03" db="EMBL/GenBank/DDBJ databases">
        <title>Succinivibrio sp. nov. isolated from feces of cow.</title>
        <authorList>
            <person name="Choi J.-Y."/>
        </authorList>
    </citation>
    <scope>NUCLEOTIDE SEQUENCE [LARGE SCALE GENOMIC DNA]</scope>
    <source>
        <strain evidence="12 13">AGMB01872</strain>
    </source>
</reference>
<evidence type="ECO:0000256" key="3">
    <source>
        <dbReference type="ARBA" id="ARBA00004887"/>
    </source>
</evidence>
<evidence type="ECO:0000256" key="9">
    <source>
        <dbReference type="NCBIfam" id="TIGR00187"/>
    </source>
</evidence>
<name>A0ABS7DHQ4_9GAMM</name>
<dbReference type="InterPro" id="IPR001783">
    <property type="entry name" value="Lumazine-bd"/>
</dbReference>
<comment type="function">
    <text evidence="2">Catalyzes the dismutation of two molecules of 6,7-dimethyl-8-ribityllumazine, resulting in the formation of riboflavin and 5-amino-6-(D-ribitylamino)uracil.</text>
</comment>
<evidence type="ECO:0000256" key="5">
    <source>
        <dbReference type="ARBA" id="ARBA00013950"/>
    </source>
</evidence>
<dbReference type="RefSeq" id="WP_219937981.1">
    <property type="nucleotide sequence ID" value="NZ_JAGFNY010000028.1"/>
</dbReference>
<dbReference type="NCBIfam" id="NF009566">
    <property type="entry name" value="PRK13020.1"/>
    <property type="match status" value="1"/>
</dbReference>
<keyword evidence="8" id="KW-0677">Repeat</keyword>
<sequence length="220" mass="23925">MFTGIVQAVGTLKSMTKRGRGYVIMVDAPESFIKNNTIALGDSIANNGVCLTVTELVGNSFYADVSAETVKCTCFKNYRTGDRLNLELACTASTHLGGHIVQGHVDGIGEVINVSKLDDAVDIWIKAPSELSKYIARKGSIAVDGISLTVNDVENDSFRLTLIPHTQGAVNFDNFEKGCQVNLEVDVLARYLERLFTKQDSDTQMSDSSLLSAMQKNGFF</sequence>
<keyword evidence="13" id="KW-1185">Reference proteome</keyword>
<gene>
    <name evidence="12" type="ORF">J5V48_07620</name>
</gene>
<dbReference type="Proteomes" id="UP000731465">
    <property type="component" value="Unassembled WGS sequence"/>
</dbReference>
<dbReference type="NCBIfam" id="TIGR00187">
    <property type="entry name" value="ribE"/>
    <property type="match status" value="1"/>
</dbReference>